<feature type="compositionally biased region" description="Basic and acidic residues" evidence="4">
    <location>
        <begin position="16"/>
        <end position="25"/>
    </location>
</feature>
<dbReference type="Pfam" id="PF25175">
    <property type="entry name" value="Beta-prop_WDR5"/>
    <property type="match status" value="1"/>
</dbReference>
<feature type="repeat" description="WD" evidence="3">
    <location>
        <begin position="153"/>
        <end position="194"/>
    </location>
</feature>
<evidence type="ECO:0000256" key="2">
    <source>
        <dbReference type="ARBA" id="ARBA00022737"/>
    </source>
</evidence>
<gene>
    <name evidence="6" type="ORF">HKI87_02g13550</name>
</gene>
<name>A0AAX4P0J4_9CHLO</name>
<dbReference type="Proteomes" id="UP001472866">
    <property type="component" value="Chromosome 02"/>
</dbReference>
<evidence type="ECO:0000256" key="3">
    <source>
        <dbReference type="PROSITE-ProRule" id="PRU00221"/>
    </source>
</evidence>
<accession>A0AAX4P0J4</accession>
<feature type="repeat" description="WD" evidence="3">
    <location>
        <begin position="307"/>
        <end position="330"/>
    </location>
</feature>
<dbReference type="SMART" id="SM00320">
    <property type="entry name" value="WD40"/>
    <property type="match status" value="7"/>
</dbReference>
<dbReference type="GO" id="GO:0035097">
    <property type="term" value="C:histone methyltransferase complex"/>
    <property type="evidence" value="ECO:0007669"/>
    <property type="project" value="UniProtKB-ARBA"/>
</dbReference>
<reference evidence="6 7" key="1">
    <citation type="submission" date="2024-03" db="EMBL/GenBank/DDBJ databases">
        <title>Complete genome sequence of the green alga Chloropicon roscoffensis RCC1871.</title>
        <authorList>
            <person name="Lemieux C."/>
            <person name="Pombert J.-F."/>
            <person name="Otis C."/>
            <person name="Turmel M."/>
        </authorList>
    </citation>
    <scope>NUCLEOTIDE SEQUENCE [LARGE SCALE GENOMIC DNA]</scope>
    <source>
        <strain evidence="6 7">RCC1871</strain>
    </source>
</reference>
<dbReference type="PROSITE" id="PS50082">
    <property type="entry name" value="WD_REPEATS_2"/>
    <property type="match status" value="6"/>
</dbReference>
<dbReference type="InterPro" id="IPR020472">
    <property type="entry name" value="WD40_PAC1"/>
</dbReference>
<dbReference type="FunFam" id="2.130.10.10:FF:000228">
    <property type="entry name" value="COMPASS-like H3K4 histone methylase component WDR5A"/>
    <property type="match status" value="1"/>
</dbReference>
<evidence type="ECO:0000313" key="6">
    <source>
        <dbReference type="EMBL" id="WZN59827.1"/>
    </source>
</evidence>
<evidence type="ECO:0000313" key="7">
    <source>
        <dbReference type="Proteomes" id="UP001472866"/>
    </source>
</evidence>
<feature type="repeat" description="WD" evidence="3">
    <location>
        <begin position="195"/>
        <end position="236"/>
    </location>
</feature>
<dbReference type="InterPro" id="IPR001680">
    <property type="entry name" value="WD40_rpt"/>
</dbReference>
<feature type="repeat" description="WD" evidence="3">
    <location>
        <begin position="246"/>
        <end position="280"/>
    </location>
</feature>
<keyword evidence="7" id="KW-1185">Reference proteome</keyword>
<dbReference type="InterPro" id="IPR015943">
    <property type="entry name" value="WD40/YVTN_repeat-like_dom_sf"/>
</dbReference>
<dbReference type="InterPro" id="IPR059122">
    <property type="entry name" value="Beta-prop_WDR5-like"/>
</dbReference>
<organism evidence="6 7">
    <name type="scientific">Chloropicon roscoffensis</name>
    <dbReference type="NCBI Taxonomy" id="1461544"/>
    <lineage>
        <taxon>Eukaryota</taxon>
        <taxon>Viridiplantae</taxon>
        <taxon>Chlorophyta</taxon>
        <taxon>Chloropicophyceae</taxon>
        <taxon>Chloropicales</taxon>
        <taxon>Chloropicaceae</taxon>
        <taxon>Chloropicon</taxon>
    </lineage>
</organism>
<dbReference type="PANTHER" id="PTHR19848">
    <property type="entry name" value="WD40 REPEAT PROTEIN"/>
    <property type="match status" value="1"/>
</dbReference>
<proteinExistence type="predicted"/>
<evidence type="ECO:0000259" key="5">
    <source>
        <dbReference type="Pfam" id="PF25175"/>
    </source>
</evidence>
<dbReference type="InterPro" id="IPR036322">
    <property type="entry name" value="WD40_repeat_dom_sf"/>
</dbReference>
<feature type="repeat" description="WD" evidence="3">
    <location>
        <begin position="60"/>
        <end position="101"/>
    </location>
</feature>
<dbReference type="PRINTS" id="PR00320">
    <property type="entry name" value="GPROTEINBRPT"/>
</dbReference>
<dbReference type="InterPro" id="IPR019775">
    <property type="entry name" value="WD40_repeat_CS"/>
</dbReference>
<sequence length="390" mass="42126">MVVEAVDVADAVAGTERGDPPREDVSNGDVLHPAKRLKEDYSDTQDRIASEVDFEELFALRGHGRGVSCVSFSPDGNLLASSSADASVKLWDPHKGELVRDLNVRDDAGELGGHDKGVSCVVFSPDGGTVATASDDKTIRTWDVSTGRCVRVFRGHTHFVLSCDISCRGNMLVSGSLDETVRIWEVRSGECLKEIPAHSDPVSCVCFSPDASIFVSSSFDGLCRVWDTETGRCLQTVYCSQECPPITSVRFTPNGKYLLMSHLDSALRLWDVAAGREVKKYVGHRNAKFSLTSDVWTHAGGAITSPLVVSGSEDGSVYLWDVSDMRVVARMEGRAAGEGGKDSPRGAQEKAHCDVVIACSANPKYAMLATGALEADMSVRVWRPKPKLNL</sequence>
<dbReference type="Gene3D" id="2.130.10.10">
    <property type="entry name" value="YVTN repeat-like/Quinoprotein amine dehydrogenase"/>
    <property type="match status" value="1"/>
</dbReference>
<dbReference type="PROSITE" id="PS50294">
    <property type="entry name" value="WD_REPEATS_REGION"/>
    <property type="match status" value="4"/>
</dbReference>
<feature type="domain" description="WDR5-like beta-propeller" evidence="5">
    <location>
        <begin position="60"/>
        <end position="383"/>
    </location>
</feature>
<dbReference type="PROSITE" id="PS00678">
    <property type="entry name" value="WD_REPEATS_1"/>
    <property type="match status" value="4"/>
</dbReference>
<dbReference type="SUPFAM" id="SSF50978">
    <property type="entry name" value="WD40 repeat-like"/>
    <property type="match status" value="1"/>
</dbReference>
<keyword evidence="2" id="KW-0677">Repeat</keyword>
<feature type="region of interest" description="Disordered" evidence="4">
    <location>
        <begin position="9"/>
        <end position="29"/>
    </location>
</feature>
<dbReference type="PANTHER" id="PTHR19848:SF8">
    <property type="entry name" value="F-BOX AND WD REPEAT DOMAIN CONTAINING 7"/>
    <property type="match status" value="1"/>
</dbReference>
<dbReference type="CDD" id="cd00200">
    <property type="entry name" value="WD40"/>
    <property type="match status" value="1"/>
</dbReference>
<evidence type="ECO:0000256" key="4">
    <source>
        <dbReference type="SAM" id="MobiDB-lite"/>
    </source>
</evidence>
<keyword evidence="1 3" id="KW-0853">WD repeat</keyword>
<protein>
    <submittedName>
        <fullName evidence="6">WD40 repeat domain-containing protein</fullName>
    </submittedName>
</protein>
<feature type="repeat" description="WD" evidence="3">
    <location>
        <begin position="111"/>
        <end position="152"/>
    </location>
</feature>
<dbReference type="AlphaFoldDB" id="A0AAX4P0J4"/>
<evidence type="ECO:0000256" key="1">
    <source>
        <dbReference type="ARBA" id="ARBA00022574"/>
    </source>
</evidence>
<dbReference type="EMBL" id="CP151502">
    <property type="protein sequence ID" value="WZN59827.1"/>
    <property type="molecule type" value="Genomic_DNA"/>
</dbReference>